<evidence type="ECO:0000256" key="5">
    <source>
        <dbReference type="SAM" id="MobiDB-lite"/>
    </source>
</evidence>
<proteinExistence type="inferred from homology"/>
<keyword evidence="2" id="KW-0813">Transport</keyword>
<dbReference type="OrthoDB" id="9804819at2"/>
<feature type="compositionally biased region" description="Polar residues" evidence="5">
    <location>
        <begin position="317"/>
        <end position="329"/>
    </location>
</feature>
<reference evidence="7 8" key="1">
    <citation type="submission" date="2019-06" db="EMBL/GenBank/DDBJ databases">
        <title>Sequencing the genomes of 1000 actinobacteria strains.</title>
        <authorList>
            <person name="Klenk H.-P."/>
        </authorList>
    </citation>
    <scope>NUCLEOTIDE SEQUENCE [LARGE SCALE GENOMIC DNA]</scope>
    <source>
        <strain evidence="7 8">DSM 8251</strain>
    </source>
</reference>
<feature type="domain" description="ABC transporter" evidence="6">
    <location>
        <begin position="7"/>
        <end position="237"/>
    </location>
</feature>
<dbReference type="Proteomes" id="UP000316196">
    <property type="component" value="Unassembled WGS sequence"/>
</dbReference>
<dbReference type="InterPro" id="IPR017871">
    <property type="entry name" value="ABC_transporter-like_CS"/>
</dbReference>
<dbReference type="InterPro" id="IPR027417">
    <property type="entry name" value="P-loop_NTPase"/>
</dbReference>
<feature type="region of interest" description="Disordered" evidence="5">
    <location>
        <begin position="306"/>
        <end position="329"/>
    </location>
</feature>
<dbReference type="PANTHER" id="PTHR43335:SF4">
    <property type="entry name" value="ABC TRANSPORTER, ATP-BINDING PROTEIN"/>
    <property type="match status" value="1"/>
</dbReference>
<evidence type="ECO:0000259" key="6">
    <source>
        <dbReference type="PROSITE" id="PS50893"/>
    </source>
</evidence>
<name>A0A542ZR97_9ACTN</name>
<dbReference type="AlphaFoldDB" id="A0A542ZR97"/>
<dbReference type="Pfam" id="PF00005">
    <property type="entry name" value="ABC_tran"/>
    <property type="match status" value="1"/>
</dbReference>
<protein>
    <submittedName>
        <fullName evidence="7">ABC-2 type transport system ATP-binding protein</fullName>
    </submittedName>
</protein>
<dbReference type="PANTHER" id="PTHR43335">
    <property type="entry name" value="ABC TRANSPORTER, ATP-BINDING PROTEIN"/>
    <property type="match status" value="1"/>
</dbReference>
<dbReference type="EMBL" id="VFOR01000001">
    <property type="protein sequence ID" value="TQL62871.1"/>
    <property type="molecule type" value="Genomic_DNA"/>
</dbReference>
<gene>
    <name evidence="7" type="ORF">FB460_0662</name>
</gene>
<evidence type="ECO:0000256" key="3">
    <source>
        <dbReference type="ARBA" id="ARBA00022741"/>
    </source>
</evidence>
<organism evidence="7 8">
    <name type="scientific">Propioniferax innocua</name>
    <dbReference type="NCBI Taxonomy" id="1753"/>
    <lineage>
        <taxon>Bacteria</taxon>
        <taxon>Bacillati</taxon>
        <taxon>Actinomycetota</taxon>
        <taxon>Actinomycetes</taxon>
        <taxon>Propionibacteriales</taxon>
        <taxon>Propionibacteriaceae</taxon>
        <taxon>Propioniferax</taxon>
    </lineage>
</organism>
<dbReference type="InterPro" id="IPR003593">
    <property type="entry name" value="AAA+_ATPase"/>
</dbReference>
<evidence type="ECO:0000313" key="7">
    <source>
        <dbReference type="EMBL" id="TQL62871.1"/>
    </source>
</evidence>
<dbReference type="Gene3D" id="3.40.50.300">
    <property type="entry name" value="P-loop containing nucleotide triphosphate hydrolases"/>
    <property type="match status" value="1"/>
</dbReference>
<sequence>MLPEMAVEVDQLNKSFTTWWGRTTPSLISIDLHVRRGTVHGFLGPNGAGKSTTIRALMGLTRCNGRMRVFGHEVPEHLPRVIHRVGAIVERPRFPTEFSGYRNLRHLAGSLGLPNREIGRVLDICDLNSAAHIRYGAYSLGMKQRLAIAAALLTEPDLIILDEPTNGLDPQGIRHMRQLTRRLADEGRTVLISTHLLAEVEQIADDITIVNGGRTVAAGSLDAFAGGRQRWRLTLAAHEASASVAQQTLQQRGWQVVPEGGALIVLGDEPGYAITQTLTAAGLWVESLTPVSTGLEETFLQLTAPGVRPGELPPTPITSSTNPHHGSLR</sequence>
<dbReference type="PROSITE" id="PS00211">
    <property type="entry name" value="ABC_TRANSPORTER_1"/>
    <property type="match status" value="1"/>
</dbReference>
<accession>A0A542ZR97</accession>
<comment type="caution">
    <text evidence="7">The sequence shown here is derived from an EMBL/GenBank/DDBJ whole genome shotgun (WGS) entry which is preliminary data.</text>
</comment>
<evidence type="ECO:0000256" key="1">
    <source>
        <dbReference type="ARBA" id="ARBA00005417"/>
    </source>
</evidence>
<evidence type="ECO:0000256" key="4">
    <source>
        <dbReference type="ARBA" id="ARBA00022840"/>
    </source>
</evidence>
<dbReference type="InterPro" id="IPR003439">
    <property type="entry name" value="ABC_transporter-like_ATP-bd"/>
</dbReference>
<keyword evidence="4 7" id="KW-0067">ATP-binding</keyword>
<comment type="similarity">
    <text evidence="1">Belongs to the ABC transporter superfamily.</text>
</comment>
<dbReference type="PROSITE" id="PS50893">
    <property type="entry name" value="ABC_TRANSPORTER_2"/>
    <property type="match status" value="1"/>
</dbReference>
<dbReference type="SUPFAM" id="SSF52540">
    <property type="entry name" value="P-loop containing nucleoside triphosphate hydrolases"/>
    <property type="match status" value="1"/>
</dbReference>
<keyword evidence="8" id="KW-1185">Reference proteome</keyword>
<dbReference type="RefSeq" id="WP_142092659.1">
    <property type="nucleotide sequence ID" value="NZ_BAAAMD010000001.1"/>
</dbReference>
<dbReference type="GO" id="GO:0005524">
    <property type="term" value="F:ATP binding"/>
    <property type="evidence" value="ECO:0007669"/>
    <property type="project" value="UniProtKB-KW"/>
</dbReference>
<dbReference type="GO" id="GO:0016887">
    <property type="term" value="F:ATP hydrolysis activity"/>
    <property type="evidence" value="ECO:0007669"/>
    <property type="project" value="InterPro"/>
</dbReference>
<keyword evidence="3" id="KW-0547">Nucleotide-binding</keyword>
<dbReference type="SMART" id="SM00382">
    <property type="entry name" value="AAA"/>
    <property type="match status" value="1"/>
</dbReference>
<evidence type="ECO:0000256" key="2">
    <source>
        <dbReference type="ARBA" id="ARBA00022448"/>
    </source>
</evidence>
<evidence type="ECO:0000313" key="8">
    <source>
        <dbReference type="Proteomes" id="UP000316196"/>
    </source>
</evidence>